<comment type="caution">
    <text evidence="1">The sequence shown here is derived from an EMBL/GenBank/DDBJ whole genome shotgun (WGS) entry which is preliminary data.</text>
</comment>
<dbReference type="InterPro" id="IPR010866">
    <property type="entry name" value="A-2_8-polyST"/>
</dbReference>
<dbReference type="Pfam" id="PF07388">
    <property type="entry name" value="A-2_8-polyST"/>
    <property type="match status" value="1"/>
</dbReference>
<protein>
    <submittedName>
        <fullName evidence="1">Uncharacterized protein</fullName>
    </submittedName>
</protein>
<dbReference type="AlphaFoldDB" id="A0A4R1KUD2"/>
<proteinExistence type="predicted"/>
<accession>A0A4R1KUD2</accession>
<evidence type="ECO:0000313" key="1">
    <source>
        <dbReference type="EMBL" id="TCK68815.1"/>
    </source>
</evidence>
<dbReference type="Proteomes" id="UP000295714">
    <property type="component" value="Unassembled WGS sequence"/>
</dbReference>
<gene>
    <name evidence="1" type="ORF">DFQ05_0325</name>
</gene>
<dbReference type="Gene3D" id="3.40.50.11110">
    <property type="entry name" value="Sialyltransferase, C-terminal GT-B Rossman nucleotide-binding domain"/>
    <property type="match status" value="1"/>
</dbReference>
<dbReference type="RefSeq" id="WP_132702899.1">
    <property type="nucleotide sequence ID" value="NZ_SMGI01000001.1"/>
</dbReference>
<reference evidence="1 2" key="1">
    <citation type="journal article" date="2015" name="Stand. Genomic Sci.">
        <title>Genomic Encyclopedia of Bacterial and Archaeal Type Strains, Phase III: the genomes of soil and plant-associated and newly described type strains.</title>
        <authorList>
            <person name="Whitman W.B."/>
            <person name="Woyke T."/>
            <person name="Klenk H.P."/>
            <person name="Zhou Y."/>
            <person name="Lilburn T.G."/>
            <person name="Beck B.J."/>
            <person name="De Vos P."/>
            <person name="Vandamme P."/>
            <person name="Eisen J.A."/>
            <person name="Garrity G."/>
            <person name="Hugenholtz P."/>
            <person name="Kyrpides N.C."/>
        </authorList>
    </citation>
    <scope>NUCLEOTIDE SEQUENCE [LARGE SCALE GENOMIC DNA]</scope>
    <source>
        <strain evidence="1 2">CECT 8445</strain>
    </source>
</reference>
<name>A0A4R1KUD2_9FLAO</name>
<keyword evidence="2" id="KW-1185">Reference proteome</keyword>
<organism evidence="1 2">
    <name type="scientific">Winogradskyella wandonensis</name>
    <dbReference type="NCBI Taxonomy" id="1442586"/>
    <lineage>
        <taxon>Bacteria</taxon>
        <taxon>Pseudomonadati</taxon>
        <taxon>Bacteroidota</taxon>
        <taxon>Flavobacteriia</taxon>
        <taxon>Flavobacteriales</taxon>
        <taxon>Flavobacteriaceae</taxon>
        <taxon>Winogradskyella</taxon>
    </lineage>
</organism>
<dbReference type="EMBL" id="SMGI01000001">
    <property type="protein sequence ID" value="TCK68815.1"/>
    <property type="molecule type" value="Genomic_DNA"/>
</dbReference>
<evidence type="ECO:0000313" key="2">
    <source>
        <dbReference type="Proteomes" id="UP000295714"/>
    </source>
</evidence>
<sequence length="344" mass="40526">MDIVAINGTWQTISFLNFFLGHTENERQICDIVLYEMDKNLKDNCINILSNYDFINSVVAFEDLKSLKANEYENLWIGKLFSAQSKIIADFFKNIPILLFEEGLHSYVPMRKFSIINLLSRKNTIIQKLNTIIKYIFNRNDLIYDNNYFVLSEHKNRIRNRHFLLSFVKSDFEHDIVYNDHLISVLEVVSKVEKFKLERIENKKTVVIVGQCFSNYNLIGKNFELNVYLKLIDYYLGRKYVVYWKGHPRNTDFDDEIKKNYNSRVNFIPKNSLPLECLIYANPEIELCGISSSSLLYSEYIFQRTTKQAATLLINNLNKNSIWYDDFKFMLSMVINKVSGVCTI</sequence>
<dbReference type="OrthoDB" id="8088370at2"/>